<evidence type="ECO:0000256" key="3">
    <source>
        <dbReference type="ARBA" id="ARBA00023163"/>
    </source>
</evidence>
<dbReference type="GO" id="GO:0000976">
    <property type="term" value="F:transcription cis-regulatory region binding"/>
    <property type="evidence" value="ECO:0007669"/>
    <property type="project" value="TreeGrafter"/>
</dbReference>
<dbReference type="Gene3D" id="1.10.10.60">
    <property type="entry name" value="Homeodomain-like"/>
    <property type="match status" value="1"/>
</dbReference>
<dbReference type="PANTHER" id="PTHR30055">
    <property type="entry name" value="HTH-TYPE TRANSCRIPTIONAL REGULATOR RUTR"/>
    <property type="match status" value="1"/>
</dbReference>
<dbReference type="EMBL" id="JAGTTM010000001">
    <property type="protein sequence ID" value="MCC2028615.1"/>
    <property type="molecule type" value="Genomic_DNA"/>
</dbReference>
<keyword evidence="8" id="KW-1185">Reference proteome</keyword>
<evidence type="ECO:0000259" key="6">
    <source>
        <dbReference type="PROSITE" id="PS50977"/>
    </source>
</evidence>
<sequence>MSTETAGSSSPRLSRDLIVKSALELIDRSGAQGLSMRALGQQLNVEAMSLYRYVHGKEDLLEGVVALLMSDLTATLKKEKVEHWQAFLQLVAHEVRRIASEHPLAFPLVATRHPAAPWLRPPLRSIEVVNTFLSALIEEGFTDAQAVGAYRSFSSFLLGQLLLESSVRGAQTAPVEEPLDEGNATIPHRDGNVSLDEAPEVKRLRSLLSEDRSEEEFEVSLEVLLDRLDRELSQ</sequence>
<dbReference type="GO" id="GO:0045892">
    <property type="term" value="P:negative regulation of DNA-templated transcription"/>
    <property type="evidence" value="ECO:0007669"/>
    <property type="project" value="InterPro"/>
</dbReference>
<keyword evidence="2 4" id="KW-0238">DNA-binding</keyword>
<dbReference type="GO" id="GO:0003700">
    <property type="term" value="F:DNA-binding transcription factor activity"/>
    <property type="evidence" value="ECO:0007669"/>
    <property type="project" value="TreeGrafter"/>
</dbReference>
<evidence type="ECO:0000256" key="1">
    <source>
        <dbReference type="ARBA" id="ARBA00023015"/>
    </source>
</evidence>
<feature type="region of interest" description="Disordered" evidence="5">
    <location>
        <begin position="172"/>
        <end position="195"/>
    </location>
</feature>
<evidence type="ECO:0000256" key="2">
    <source>
        <dbReference type="ARBA" id="ARBA00023125"/>
    </source>
</evidence>
<organism evidence="7 8">
    <name type="scientific">Microbacterium tenebrionis</name>
    <dbReference type="NCBI Taxonomy" id="2830665"/>
    <lineage>
        <taxon>Bacteria</taxon>
        <taxon>Bacillati</taxon>
        <taxon>Actinomycetota</taxon>
        <taxon>Actinomycetes</taxon>
        <taxon>Micrococcales</taxon>
        <taxon>Microbacteriaceae</taxon>
        <taxon>Microbacterium</taxon>
    </lineage>
</organism>
<dbReference type="Pfam" id="PF02909">
    <property type="entry name" value="TetR_C_1"/>
    <property type="match status" value="1"/>
</dbReference>
<accession>A0A9X1LMW2</accession>
<proteinExistence type="predicted"/>
<protein>
    <submittedName>
        <fullName evidence="7">TetR/AcrR family transcriptional regulator C-terminal domain-containing protein</fullName>
    </submittedName>
</protein>
<dbReference type="Gene3D" id="1.10.357.10">
    <property type="entry name" value="Tetracycline Repressor, domain 2"/>
    <property type="match status" value="1"/>
</dbReference>
<gene>
    <name evidence="7" type="ORF">KEC56_03590</name>
</gene>
<dbReference type="InterPro" id="IPR009057">
    <property type="entry name" value="Homeodomain-like_sf"/>
</dbReference>
<dbReference type="SUPFAM" id="SSF48498">
    <property type="entry name" value="Tetracyclin repressor-like, C-terminal domain"/>
    <property type="match status" value="1"/>
</dbReference>
<reference evidence="7" key="1">
    <citation type="submission" date="2021-04" db="EMBL/GenBank/DDBJ databases">
        <title>Microbacterium tenobrionis sp. nov. and Microbacterium allomyrinae sp. nov., isolated from larvae of Tenobrio molitor and Allomyrina dichotoma, respectively.</title>
        <authorList>
            <person name="Lee S.D."/>
        </authorList>
    </citation>
    <scope>NUCLEOTIDE SEQUENCE</scope>
    <source>
        <strain evidence="7">YMB-B2</strain>
    </source>
</reference>
<dbReference type="AlphaFoldDB" id="A0A9X1LMW2"/>
<dbReference type="InterPro" id="IPR004111">
    <property type="entry name" value="Repressor_TetR_C"/>
</dbReference>
<dbReference type="InterPro" id="IPR001647">
    <property type="entry name" value="HTH_TetR"/>
</dbReference>
<feature type="DNA-binding region" description="H-T-H motif" evidence="4">
    <location>
        <begin position="35"/>
        <end position="54"/>
    </location>
</feature>
<dbReference type="PANTHER" id="PTHR30055:SF151">
    <property type="entry name" value="TRANSCRIPTIONAL REGULATORY PROTEIN"/>
    <property type="match status" value="1"/>
</dbReference>
<comment type="caution">
    <text evidence="7">The sequence shown here is derived from an EMBL/GenBank/DDBJ whole genome shotgun (WGS) entry which is preliminary data.</text>
</comment>
<keyword evidence="1" id="KW-0805">Transcription regulation</keyword>
<evidence type="ECO:0000313" key="7">
    <source>
        <dbReference type="EMBL" id="MCC2028615.1"/>
    </source>
</evidence>
<evidence type="ECO:0000256" key="4">
    <source>
        <dbReference type="PROSITE-ProRule" id="PRU00335"/>
    </source>
</evidence>
<evidence type="ECO:0000256" key="5">
    <source>
        <dbReference type="SAM" id="MobiDB-lite"/>
    </source>
</evidence>
<feature type="domain" description="HTH tetR-type" evidence="6">
    <location>
        <begin position="12"/>
        <end position="72"/>
    </location>
</feature>
<evidence type="ECO:0000313" key="8">
    <source>
        <dbReference type="Proteomes" id="UP001139289"/>
    </source>
</evidence>
<keyword evidence="3" id="KW-0804">Transcription</keyword>
<dbReference type="SUPFAM" id="SSF46689">
    <property type="entry name" value="Homeodomain-like"/>
    <property type="match status" value="1"/>
</dbReference>
<dbReference type="InterPro" id="IPR050109">
    <property type="entry name" value="HTH-type_TetR-like_transc_reg"/>
</dbReference>
<dbReference type="Proteomes" id="UP001139289">
    <property type="component" value="Unassembled WGS sequence"/>
</dbReference>
<dbReference type="Pfam" id="PF00440">
    <property type="entry name" value="TetR_N"/>
    <property type="match status" value="1"/>
</dbReference>
<dbReference type="InterPro" id="IPR036271">
    <property type="entry name" value="Tet_transcr_reg_TetR-rel_C_sf"/>
</dbReference>
<name>A0A9X1LMW2_9MICO</name>
<dbReference type="PROSITE" id="PS50977">
    <property type="entry name" value="HTH_TETR_2"/>
    <property type="match status" value="1"/>
</dbReference>